<dbReference type="GO" id="GO:0005886">
    <property type="term" value="C:plasma membrane"/>
    <property type="evidence" value="ECO:0007669"/>
    <property type="project" value="UniProtKB-SubCell"/>
</dbReference>
<dbReference type="RefSeq" id="WP_125958581.1">
    <property type="nucleotide sequence ID" value="NZ_NGJT01000040.1"/>
</dbReference>
<dbReference type="PIRSF" id="PIRSF006060">
    <property type="entry name" value="AA_transporter"/>
    <property type="match status" value="1"/>
</dbReference>
<evidence type="ECO:0000313" key="8">
    <source>
        <dbReference type="EMBL" id="RST90528.1"/>
    </source>
</evidence>
<feature type="transmembrane region" description="Helical" evidence="7">
    <location>
        <begin position="247"/>
        <end position="273"/>
    </location>
</feature>
<dbReference type="Pfam" id="PF13520">
    <property type="entry name" value="AA_permease_2"/>
    <property type="match status" value="1"/>
</dbReference>
<dbReference type="Gene3D" id="1.20.1740.10">
    <property type="entry name" value="Amino acid/polyamine transporter I"/>
    <property type="match status" value="1"/>
</dbReference>
<reference evidence="8 9" key="1">
    <citation type="submission" date="2017-05" db="EMBL/GenBank/DDBJ databases">
        <title>Vagococcus spp. assemblies.</title>
        <authorList>
            <person name="Gulvik C.A."/>
        </authorList>
    </citation>
    <scope>NUCLEOTIDE SEQUENCE [LARGE SCALE GENOMIC DNA]</scope>
    <source>
        <strain evidence="8 9">SS1994</strain>
    </source>
</reference>
<evidence type="ECO:0000256" key="3">
    <source>
        <dbReference type="ARBA" id="ARBA00022475"/>
    </source>
</evidence>
<comment type="subcellular location">
    <subcellularLocation>
        <location evidence="1">Cell membrane</location>
        <topology evidence="1">Multi-pass membrane protein</topology>
    </subcellularLocation>
</comment>
<protein>
    <submittedName>
        <fullName evidence="8">Glutamate:gamma-aminobutyrate antiporter</fullName>
    </submittedName>
</protein>
<feature type="transmembrane region" description="Helical" evidence="7">
    <location>
        <begin position="376"/>
        <end position="400"/>
    </location>
</feature>
<sequence>MSSKPDSTTKSTNKQGQGYISTYALIMMNVAIVAGLGNDAQQAFYGLSSVTLFAIGALVFFVPTALVAAELAGGWSERGGIFRWVGEGMGKGWAFTCLLILWFQTTFNLGAGMPNFAATIGFFTPNYDWAVKFAKNPSHELMIMCLFLAVFWLVTWLATRGAKTFSNISKYGVTIGTIIPLATIVILVIVWLVQGHTPAIKLEPSGLVPKWHGMSTLALAAGVFFSYAGIDLNAAHIKQLKNPKKQFPIAMLVAGLIAFLVFVVGTLIIAIVIPEKNINIIYALYSLYHELGATIGAPWMYMIFVYVGFFATLAMWITNLAGPSFMLGQAGRSGFLPKQLQSNNKHGMPSKMLYLQAICVTAIAFVVKLLPNVEGFFVMITQTVTILYMLYYVLMFVSFLRLRYTQPNRPRTFTVPGGKVGAWLVSIIGLAACVFGIVLSLYPPAQVKKEVGSGTVYVVTILVLLAIVLLLAFGIYQASKRHDWVDKDNQFAPFTWEIEGFDKPKKALSNIPSEVLSHYQDPMGMPIKQTFDPNETMDDFNKKLNSKIVTQTTTDNKTPITSNSNK</sequence>
<evidence type="ECO:0000256" key="2">
    <source>
        <dbReference type="ARBA" id="ARBA00022448"/>
    </source>
</evidence>
<dbReference type="AlphaFoldDB" id="A0A429ZA02"/>
<evidence type="ECO:0000256" key="6">
    <source>
        <dbReference type="ARBA" id="ARBA00023136"/>
    </source>
</evidence>
<keyword evidence="6 7" id="KW-0472">Membrane</keyword>
<dbReference type="InterPro" id="IPR050367">
    <property type="entry name" value="APC_superfamily"/>
</dbReference>
<feature type="transmembrane region" description="Helical" evidence="7">
    <location>
        <begin position="420"/>
        <end position="442"/>
    </location>
</feature>
<feature type="transmembrane region" description="Helical" evidence="7">
    <location>
        <begin position="213"/>
        <end position="235"/>
    </location>
</feature>
<evidence type="ECO:0000313" key="9">
    <source>
        <dbReference type="Proteomes" id="UP000288490"/>
    </source>
</evidence>
<dbReference type="Proteomes" id="UP000288490">
    <property type="component" value="Unassembled WGS sequence"/>
</dbReference>
<feature type="transmembrane region" description="Helical" evidence="7">
    <location>
        <begin position="352"/>
        <end position="370"/>
    </location>
</feature>
<comment type="caution">
    <text evidence="8">The sequence shown here is derived from an EMBL/GenBank/DDBJ whole genome shotgun (WGS) entry which is preliminary data.</text>
</comment>
<dbReference type="PANTHER" id="PTHR42770">
    <property type="entry name" value="AMINO ACID TRANSPORTER-RELATED"/>
    <property type="match status" value="1"/>
</dbReference>
<dbReference type="GO" id="GO:0022857">
    <property type="term" value="F:transmembrane transporter activity"/>
    <property type="evidence" value="ECO:0007669"/>
    <property type="project" value="InterPro"/>
</dbReference>
<evidence type="ECO:0000256" key="1">
    <source>
        <dbReference type="ARBA" id="ARBA00004651"/>
    </source>
</evidence>
<dbReference type="OrthoDB" id="9791588at2"/>
<organism evidence="8 9">
    <name type="scientific">Vagococcus bubulae</name>
    <dbReference type="NCBI Taxonomy" id="1977868"/>
    <lineage>
        <taxon>Bacteria</taxon>
        <taxon>Bacillati</taxon>
        <taxon>Bacillota</taxon>
        <taxon>Bacilli</taxon>
        <taxon>Lactobacillales</taxon>
        <taxon>Enterococcaceae</taxon>
        <taxon>Vagococcus</taxon>
    </lineage>
</organism>
<gene>
    <name evidence="8" type="ORF">CBF36_11850</name>
</gene>
<evidence type="ECO:0000256" key="5">
    <source>
        <dbReference type="ARBA" id="ARBA00022989"/>
    </source>
</evidence>
<accession>A0A429ZA02</accession>
<keyword evidence="3" id="KW-1003">Cell membrane</keyword>
<keyword evidence="5 7" id="KW-1133">Transmembrane helix</keyword>
<feature type="transmembrane region" description="Helical" evidence="7">
    <location>
        <begin position="171"/>
        <end position="193"/>
    </location>
</feature>
<dbReference type="PANTHER" id="PTHR42770:SF15">
    <property type="entry name" value="GLUTAMATE_GAMMA-AMINOBUTYRATE ANTIPORTER-RELATED"/>
    <property type="match status" value="1"/>
</dbReference>
<feature type="transmembrane region" description="Helical" evidence="7">
    <location>
        <begin position="81"/>
        <end position="103"/>
    </location>
</feature>
<keyword evidence="4 7" id="KW-0812">Transmembrane</keyword>
<feature type="transmembrane region" description="Helical" evidence="7">
    <location>
        <begin position="43"/>
        <end position="69"/>
    </location>
</feature>
<feature type="transmembrane region" description="Helical" evidence="7">
    <location>
        <begin position="20"/>
        <end position="37"/>
    </location>
</feature>
<feature type="transmembrane region" description="Helical" evidence="7">
    <location>
        <begin position="141"/>
        <end position="159"/>
    </location>
</feature>
<name>A0A429ZA02_9ENTE</name>
<feature type="transmembrane region" description="Helical" evidence="7">
    <location>
        <begin position="293"/>
        <end position="317"/>
    </location>
</feature>
<dbReference type="EMBL" id="NGJT01000040">
    <property type="protein sequence ID" value="RST90528.1"/>
    <property type="molecule type" value="Genomic_DNA"/>
</dbReference>
<feature type="transmembrane region" description="Helical" evidence="7">
    <location>
        <begin position="454"/>
        <end position="476"/>
    </location>
</feature>
<evidence type="ECO:0000256" key="4">
    <source>
        <dbReference type="ARBA" id="ARBA00022692"/>
    </source>
</evidence>
<proteinExistence type="predicted"/>
<dbReference type="InterPro" id="IPR002293">
    <property type="entry name" value="AA/rel_permease1"/>
</dbReference>
<keyword evidence="9" id="KW-1185">Reference proteome</keyword>
<evidence type="ECO:0000256" key="7">
    <source>
        <dbReference type="SAM" id="Phobius"/>
    </source>
</evidence>
<keyword evidence="2" id="KW-0813">Transport</keyword>